<dbReference type="GO" id="GO:0016020">
    <property type="term" value="C:membrane"/>
    <property type="evidence" value="ECO:0007669"/>
    <property type="project" value="TreeGrafter"/>
</dbReference>
<dbReference type="InParanoid" id="T1HBR3"/>
<evidence type="ECO:0000313" key="1">
    <source>
        <dbReference type="EnsemblMetazoa" id="RPRC001475-PA"/>
    </source>
</evidence>
<dbReference type="PANTHER" id="PTHR21879:SF9">
    <property type="entry name" value="OSIRIS 16"/>
    <property type="match status" value="1"/>
</dbReference>
<dbReference type="Pfam" id="PF07898">
    <property type="entry name" value="DUF1676"/>
    <property type="match status" value="1"/>
</dbReference>
<dbReference type="HOGENOM" id="CLU_1463067_0_0_1"/>
<reference evidence="1" key="1">
    <citation type="submission" date="2015-05" db="UniProtKB">
        <authorList>
            <consortium name="EnsemblMetazoa"/>
        </authorList>
    </citation>
    <scope>IDENTIFICATION</scope>
</reference>
<name>T1HBR3_RHOPR</name>
<keyword evidence="2" id="KW-1185">Reference proteome</keyword>
<dbReference type="AlphaFoldDB" id="T1HBR3"/>
<dbReference type="InterPro" id="IPR012464">
    <property type="entry name" value="DUF1676"/>
</dbReference>
<dbReference type="VEuPathDB" id="VectorBase:RPRC001475"/>
<dbReference type="Proteomes" id="UP000015103">
    <property type="component" value="Unassembled WGS sequence"/>
</dbReference>
<protein>
    <submittedName>
        <fullName evidence="1">Uncharacterized protein</fullName>
    </submittedName>
</protein>
<dbReference type="PANTHER" id="PTHR21879">
    <property type="entry name" value="FI03362P-RELATED-RELATED"/>
    <property type="match status" value="1"/>
</dbReference>
<accession>T1HBR3</accession>
<sequence>MIGRIGIINLPILPGITLQSTGLPPSHSSVQRLLKQPDLVDNLLMERLSDYLGTLSLNVKILENGENAEGGAQGDNGTGRKKDKGGGAILAAGMMSAGTVLAVKLAALAAISGKALMAALMAMMLAAIAALSKGGGEDHKTTYEIVAKPVVSHSHTHSSEIQHGHGHYKRSLDGAHRMAYARQLS</sequence>
<dbReference type="EMBL" id="ACPB03007640">
    <property type="status" value="NOT_ANNOTATED_CDS"/>
    <property type="molecule type" value="Genomic_DNA"/>
</dbReference>
<organism evidence="1 2">
    <name type="scientific">Rhodnius prolixus</name>
    <name type="common">Triatomid bug</name>
    <dbReference type="NCBI Taxonomy" id="13249"/>
    <lineage>
        <taxon>Eukaryota</taxon>
        <taxon>Metazoa</taxon>
        <taxon>Ecdysozoa</taxon>
        <taxon>Arthropoda</taxon>
        <taxon>Hexapoda</taxon>
        <taxon>Insecta</taxon>
        <taxon>Pterygota</taxon>
        <taxon>Neoptera</taxon>
        <taxon>Paraneoptera</taxon>
        <taxon>Hemiptera</taxon>
        <taxon>Heteroptera</taxon>
        <taxon>Panheteroptera</taxon>
        <taxon>Cimicomorpha</taxon>
        <taxon>Reduviidae</taxon>
        <taxon>Triatominae</taxon>
        <taxon>Rhodnius</taxon>
    </lineage>
</organism>
<dbReference type="EnsemblMetazoa" id="RPRC001475-RA">
    <property type="protein sequence ID" value="RPRC001475-PA"/>
    <property type="gene ID" value="RPRC001475"/>
</dbReference>
<evidence type="ECO:0000313" key="2">
    <source>
        <dbReference type="Proteomes" id="UP000015103"/>
    </source>
</evidence>
<dbReference type="OMA" id="VVQLSRC"/>
<proteinExistence type="predicted"/>
<dbReference type="eggNOG" id="ENOG502T95C">
    <property type="taxonomic scope" value="Eukaryota"/>
</dbReference>